<dbReference type="EMBL" id="CAJVCH010164378">
    <property type="protein sequence ID" value="CAG7728495.1"/>
    <property type="molecule type" value="Genomic_DNA"/>
</dbReference>
<reference evidence="1" key="1">
    <citation type="submission" date="2021-06" db="EMBL/GenBank/DDBJ databases">
        <authorList>
            <person name="Hodson N. C."/>
            <person name="Mongue J. A."/>
            <person name="Jaron S. K."/>
        </authorList>
    </citation>
    <scope>NUCLEOTIDE SEQUENCE</scope>
</reference>
<protein>
    <submittedName>
        <fullName evidence="1">Uncharacterized protein</fullName>
    </submittedName>
</protein>
<proteinExistence type="predicted"/>
<evidence type="ECO:0000313" key="2">
    <source>
        <dbReference type="Proteomes" id="UP000708208"/>
    </source>
</evidence>
<feature type="non-terminal residue" evidence="1">
    <location>
        <position position="1"/>
    </location>
</feature>
<gene>
    <name evidence="1" type="ORF">AFUS01_LOCUS17268</name>
</gene>
<keyword evidence="2" id="KW-1185">Reference proteome</keyword>
<sequence length="15" mass="1753">VALQPQYTRSSIVYQ</sequence>
<evidence type="ECO:0000313" key="1">
    <source>
        <dbReference type="EMBL" id="CAG7728495.1"/>
    </source>
</evidence>
<comment type="caution">
    <text evidence="1">The sequence shown here is derived from an EMBL/GenBank/DDBJ whole genome shotgun (WGS) entry which is preliminary data.</text>
</comment>
<organism evidence="1 2">
    <name type="scientific">Allacma fusca</name>
    <dbReference type="NCBI Taxonomy" id="39272"/>
    <lineage>
        <taxon>Eukaryota</taxon>
        <taxon>Metazoa</taxon>
        <taxon>Ecdysozoa</taxon>
        <taxon>Arthropoda</taxon>
        <taxon>Hexapoda</taxon>
        <taxon>Collembola</taxon>
        <taxon>Symphypleona</taxon>
        <taxon>Sminthuridae</taxon>
        <taxon>Allacma</taxon>
    </lineage>
</organism>
<accession>A0A8J2P1J9</accession>
<dbReference type="Proteomes" id="UP000708208">
    <property type="component" value="Unassembled WGS sequence"/>
</dbReference>
<name>A0A8J2P1J9_9HEXA</name>